<comment type="caution">
    <text evidence="4">The sequence shown here is derived from an EMBL/GenBank/DDBJ whole genome shotgun (WGS) entry which is preliminary data.</text>
</comment>
<proteinExistence type="inferred from homology"/>
<dbReference type="PROSITE" id="PS51207">
    <property type="entry name" value="PXA"/>
    <property type="match status" value="1"/>
</dbReference>
<protein>
    <submittedName>
        <fullName evidence="4">Nitroreductase family deazaflavin-dependent oxidoreductase</fullName>
    </submittedName>
</protein>
<dbReference type="PANTHER" id="PTHR39428">
    <property type="entry name" value="F420H(2)-DEPENDENT QUINONE REDUCTASE RV1261C"/>
    <property type="match status" value="1"/>
</dbReference>
<gene>
    <name evidence="4" type="ORF">KL859_26000</name>
</gene>
<comment type="catalytic activity">
    <reaction evidence="2">
        <text>oxidized coenzyme F420-(gamma-L-Glu)(n) + a quinol + H(+) = reduced coenzyme F420-(gamma-L-Glu)(n) + a quinone</text>
        <dbReference type="Rhea" id="RHEA:39663"/>
        <dbReference type="Rhea" id="RHEA-COMP:12939"/>
        <dbReference type="Rhea" id="RHEA-COMP:14378"/>
        <dbReference type="ChEBI" id="CHEBI:15378"/>
        <dbReference type="ChEBI" id="CHEBI:24646"/>
        <dbReference type="ChEBI" id="CHEBI:132124"/>
        <dbReference type="ChEBI" id="CHEBI:133980"/>
        <dbReference type="ChEBI" id="CHEBI:139511"/>
    </reaction>
</comment>
<dbReference type="PANTHER" id="PTHR39428:SF1">
    <property type="entry name" value="F420H(2)-DEPENDENT QUINONE REDUCTASE RV1261C"/>
    <property type="match status" value="1"/>
</dbReference>
<dbReference type="InterPro" id="IPR012349">
    <property type="entry name" value="Split_barrel_FMN-bd"/>
</dbReference>
<accession>A0ABS6HWJ5</accession>
<comment type="similarity">
    <text evidence="1">Belongs to the F420H(2)-dependent quinone reductase family.</text>
</comment>
<dbReference type="Proteomes" id="UP000696413">
    <property type="component" value="Unassembled WGS sequence"/>
</dbReference>
<dbReference type="RefSeq" id="WP_073677024.1">
    <property type="nucleotide sequence ID" value="NZ_CP092364.2"/>
</dbReference>
<evidence type="ECO:0000256" key="2">
    <source>
        <dbReference type="ARBA" id="ARBA00049106"/>
    </source>
</evidence>
<dbReference type="EMBL" id="JAHBOM010000024">
    <property type="protein sequence ID" value="MBU8826315.1"/>
    <property type="molecule type" value="Genomic_DNA"/>
</dbReference>
<evidence type="ECO:0000259" key="3">
    <source>
        <dbReference type="PROSITE" id="PS51207"/>
    </source>
</evidence>
<reference evidence="4 5" key="1">
    <citation type="submission" date="2021-05" db="EMBL/GenBank/DDBJ databases">
        <title>Draft Genome Sequences of Clinical Respiratory Isolates of Mycobacterium goodii Recovered in Ireland.</title>
        <authorList>
            <person name="Flanagan P.R."/>
            <person name="Mok S."/>
            <person name="Roycroft E."/>
            <person name="Rogers T.R."/>
            <person name="Fitzgibbon M."/>
        </authorList>
    </citation>
    <scope>NUCLEOTIDE SEQUENCE [LARGE SCALE GENOMIC DNA]</scope>
    <source>
        <strain evidence="4 5">14IE55</strain>
    </source>
</reference>
<evidence type="ECO:0000313" key="5">
    <source>
        <dbReference type="Proteomes" id="UP000696413"/>
    </source>
</evidence>
<sequence length="142" mass="15646">MSAPDDWNTQIIKEFRANEGRVGGNFEGAPMVLVHHVGRKTGKPTVTPMMYLPDDNNPNTIYVFASKAGAPSNPAWYYNLTAAGTAQIEVGTETYTVSVTEVTGESRDRIYSEQARRYPGFADYEKKVAGIRTIPVLALTRT</sequence>
<dbReference type="InterPro" id="IPR004378">
    <property type="entry name" value="F420H2_quin_Rdtase"/>
</dbReference>
<dbReference type="InterPro" id="IPR003114">
    <property type="entry name" value="Phox_assoc"/>
</dbReference>
<dbReference type="Pfam" id="PF04075">
    <property type="entry name" value="F420H2_quin_red"/>
    <property type="match status" value="1"/>
</dbReference>
<name>A0ABS6HWJ5_MYCGD</name>
<evidence type="ECO:0000313" key="4">
    <source>
        <dbReference type="EMBL" id="MBU8826315.1"/>
    </source>
</evidence>
<evidence type="ECO:0000256" key="1">
    <source>
        <dbReference type="ARBA" id="ARBA00008710"/>
    </source>
</evidence>
<organism evidence="4 5">
    <name type="scientific">Mycolicibacterium goodii</name>
    <name type="common">Mycobacterium goodii</name>
    <dbReference type="NCBI Taxonomy" id="134601"/>
    <lineage>
        <taxon>Bacteria</taxon>
        <taxon>Bacillati</taxon>
        <taxon>Actinomycetota</taxon>
        <taxon>Actinomycetes</taxon>
        <taxon>Mycobacteriales</taxon>
        <taxon>Mycobacteriaceae</taxon>
        <taxon>Mycolicibacterium</taxon>
    </lineage>
</organism>
<feature type="domain" description="PXA" evidence="3">
    <location>
        <begin position="1"/>
        <end position="19"/>
    </location>
</feature>
<keyword evidence="5" id="KW-1185">Reference proteome</keyword>
<dbReference type="Gene3D" id="2.30.110.10">
    <property type="entry name" value="Electron Transport, Fmn-binding Protein, Chain A"/>
    <property type="match status" value="1"/>
</dbReference>
<dbReference type="NCBIfam" id="TIGR00026">
    <property type="entry name" value="hi_GC_TIGR00026"/>
    <property type="match status" value="1"/>
</dbReference>